<dbReference type="PROSITE" id="PS50052">
    <property type="entry name" value="GUANYLATE_KINASE_2"/>
    <property type="match status" value="1"/>
</dbReference>
<keyword evidence="3" id="KW-0808">Transferase</keyword>
<organism evidence="7 8">
    <name type="scientific">Paenibacillus glacialis</name>
    <dbReference type="NCBI Taxonomy" id="494026"/>
    <lineage>
        <taxon>Bacteria</taxon>
        <taxon>Bacillati</taxon>
        <taxon>Bacillota</taxon>
        <taxon>Bacilli</taxon>
        <taxon>Bacillales</taxon>
        <taxon>Paenibacillaceae</taxon>
        <taxon>Paenibacillus</taxon>
    </lineage>
</organism>
<dbReference type="InterPro" id="IPR008145">
    <property type="entry name" value="GK/Ca_channel_bsu"/>
</dbReference>
<dbReference type="Pfam" id="PF00625">
    <property type="entry name" value="Guanylate_kin"/>
    <property type="match status" value="1"/>
</dbReference>
<feature type="domain" description="Guanylate kinase-like" evidence="6">
    <location>
        <begin position="31"/>
        <end position="207"/>
    </location>
</feature>
<dbReference type="OrthoDB" id="1033810at2"/>
<dbReference type="InterPro" id="IPR027417">
    <property type="entry name" value="P-loop_NTPase"/>
</dbReference>
<evidence type="ECO:0000259" key="6">
    <source>
        <dbReference type="PROSITE" id="PS50052"/>
    </source>
</evidence>
<dbReference type="Gene3D" id="3.40.50.300">
    <property type="entry name" value="P-loop containing nucleotide triphosphate hydrolases"/>
    <property type="match status" value="1"/>
</dbReference>
<gene>
    <name evidence="7" type="ORF">PGLA_18185</name>
</gene>
<comment type="similarity">
    <text evidence="2">Belongs to the guanylate kinase family.</text>
</comment>
<keyword evidence="4 7" id="KW-0418">Kinase</keyword>
<dbReference type="PANTHER" id="PTHR23117">
    <property type="entry name" value="GUANYLATE KINASE-RELATED"/>
    <property type="match status" value="1"/>
</dbReference>
<dbReference type="PROSITE" id="PS00856">
    <property type="entry name" value="GUANYLATE_KINASE_1"/>
    <property type="match status" value="1"/>
</dbReference>
<dbReference type="InterPro" id="IPR008144">
    <property type="entry name" value="Guanylate_kin-like_dom"/>
</dbReference>
<dbReference type="Proteomes" id="UP000076967">
    <property type="component" value="Unassembled WGS sequence"/>
</dbReference>
<evidence type="ECO:0000256" key="4">
    <source>
        <dbReference type="ARBA" id="ARBA00022777"/>
    </source>
</evidence>
<evidence type="ECO:0000313" key="7">
    <source>
        <dbReference type="EMBL" id="OAB40143.1"/>
    </source>
</evidence>
<dbReference type="PANTHER" id="PTHR23117:SF13">
    <property type="entry name" value="GUANYLATE KINASE"/>
    <property type="match status" value="1"/>
</dbReference>
<evidence type="ECO:0000256" key="3">
    <source>
        <dbReference type="ARBA" id="ARBA00022679"/>
    </source>
</evidence>
<reference evidence="7 8" key="1">
    <citation type="submission" date="2016-03" db="EMBL/GenBank/DDBJ databases">
        <title>Draft genome sequence of Paenibacillus glacialis DSM 22343.</title>
        <authorList>
            <person name="Shin S.-K."/>
            <person name="Yi H."/>
        </authorList>
    </citation>
    <scope>NUCLEOTIDE SEQUENCE [LARGE SCALE GENOMIC DNA]</scope>
    <source>
        <strain evidence="7 8">DSM 22343</strain>
    </source>
</reference>
<dbReference type="EMBL" id="LVJH01000039">
    <property type="protein sequence ID" value="OAB40143.1"/>
    <property type="molecule type" value="Genomic_DNA"/>
</dbReference>
<sequence>MWDWLKSSKTTVINQGKNEPIEIDHGESSKYKVIVITGTSGSGRKSIAKQLSVDLGIPYVIPYTTRAIRPNERDGEHYHFISNDEFQEKAENMSFFQTVHLERGRYGILEEELSQALEIHPTAIVVLNREGMQTFRKQFGNGTIRIFIFVTKDDIRLRLEREGASSEIVEEYLHKYTEQVTYKKESDYLLQNIEPAITIEKIKEFLHDKL</sequence>
<proteinExistence type="inferred from homology"/>
<dbReference type="STRING" id="494026.PGLA_18185"/>
<comment type="catalytic activity">
    <reaction evidence="5">
        <text>GMP + ATP = GDP + ADP</text>
        <dbReference type="Rhea" id="RHEA:20780"/>
        <dbReference type="ChEBI" id="CHEBI:30616"/>
        <dbReference type="ChEBI" id="CHEBI:58115"/>
        <dbReference type="ChEBI" id="CHEBI:58189"/>
        <dbReference type="ChEBI" id="CHEBI:456216"/>
        <dbReference type="EC" id="2.7.4.8"/>
    </reaction>
</comment>
<dbReference type="AlphaFoldDB" id="A0A162M8K8"/>
<evidence type="ECO:0000256" key="1">
    <source>
        <dbReference type="ARBA" id="ARBA00003531"/>
    </source>
</evidence>
<dbReference type="InterPro" id="IPR020590">
    <property type="entry name" value="Guanylate_kinase_CS"/>
</dbReference>
<evidence type="ECO:0000256" key="2">
    <source>
        <dbReference type="ARBA" id="ARBA00005790"/>
    </source>
</evidence>
<dbReference type="SUPFAM" id="SSF52540">
    <property type="entry name" value="P-loop containing nucleoside triphosphate hydrolases"/>
    <property type="match status" value="1"/>
</dbReference>
<keyword evidence="8" id="KW-1185">Reference proteome</keyword>
<evidence type="ECO:0000313" key="8">
    <source>
        <dbReference type="Proteomes" id="UP000076967"/>
    </source>
</evidence>
<comment type="caution">
    <text evidence="7">The sequence shown here is derived from an EMBL/GenBank/DDBJ whole genome shotgun (WGS) entry which is preliminary data.</text>
</comment>
<dbReference type="GO" id="GO:0004385">
    <property type="term" value="F:GMP kinase activity"/>
    <property type="evidence" value="ECO:0007669"/>
    <property type="project" value="UniProtKB-EC"/>
</dbReference>
<name>A0A162M8K8_9BACL</name>
<comment type="function">
    <text evidence="1">Essential for recycling GMP and indirectly, cGMP.</text>
</comment>
<dbReference type="SMART" id="SM00072">
    <property type="entry name" value="GuKc"/>
    <property type="match status" value="1"/>
</dbReference>
<evidence type="ECO:0000256" key="5">
    <source>
        <dbReference type="ARBA" id="ARBA00048594"/>
    </source>
</evidence>
<protein>
    <submittedName>
        <fullName evidence="7">Guanylate kinase</fullName>
    </submittedName>
</protein>
<accession>A0A162M8K8</accession>
<dbReference type="GO" id="GO:0005829">
    <property type="term" value="C:cytosol"/>
    <property type="evidence" value="ECO:0007669"/>
    <property type="project" value="TreeGrafter"/>
</dbReference>